<reference evidence="1" key="1">
    <citation type="submission" date="2021-06" db="EMBL/GenBank/DDBJ databases">
        <authorList>
            <person name="Kallberg Y."/>
            <person name="Tangrot J."/>
            <person name="Rosling A."/>
        </authorList>
    </citation>
    <scope>NUCLEOTIDE SEQUENCE</scope>
    <source>
        <strain evidence="1">MA453B</strain>
    </source>
</reference>
<proteinExistence type="predicted"/>
<evidence type="ECO:0000313" key="2">
    <source>
        <dbReference type="Proteomes" id="UP000789405"/>
    </source>
</evidence>
<gene>
    <name evidence="1" type="ORF">DERYTH_LOCUS2024</name>
</gene>
<dbReference type="EMBL" id="CAJVPY010000605">
    <property type="protein sequence ID" value="CAG8483013.1"/>
    <property type="molecule type" value="Genomic_DNA"/>
</dbReference>
<organism evidence="1 2">
    <name type="scientific">Dentiscutata erythropus</name>
    <dbReference type="NCBI Taxonomy" id="1348616"/>
    <lineage>
        <taxon>Eukaryota</taxon>
        <taxon>Fungi</taxon>
        <taxon>Fungi incertae sedis</taxon>
        <taxon>Mucoromycota</taxon>
        <taxon>Glomeromycotina</taxon>
        <taxon>Glomeromycetes</taxon>
        <taxon>Diversisporales</taxon>
        <taxon>Gigasporaceae</taxon>
        <taxon>Dentiscutata</taxon>
    </lineage>
</organism>
<dbReference type="AlphaFoldDB" id="A0A9N8WCY1"/>
<evidence type="ECO:0000313" key="1">
    <source>
        <dbReference type="EMBL" id="CAG8483013.1"/>
    </source>
</evidence>
<dbReference type="OrthoDB" id="2443839at2759"/>
<protein>
    <submittedName>
        <fullName evidence="1">21464_t:CDS:1</fullName>
    </submittedName>
</protein>
<comment type="caution">
    <text evidence="1">The sequence shown here is derived from an EMBL/GenBank/DDBJ whole genome shotgun (WGS) entry which is preliminary data.</text>
</comment>
<accession>A0A9N8WCY1</accession>
<dbReference type="Proteomes" id="UP000789405">
    <property type="component" value="Unassembled WGS sequence"/>
</dbReference>
<feature type="non-terminal residue" evidence="1">
    <location>
        <position position="1"/>
    </location>
</feature>
<keyword evidence="2" id="KW-1185">Reference proteome</keyword>
<sequence>ALTGPRKKSVKNGLEDYATLLTWERPLTLEGLRILSSEEIIKKLDPHIIGSVDSLRESNSNISTYLKFVDREEKIKQLMKNMERTAEKGKPTFARRAYDNPEVYSTIVNSEVVKARMTQGGSQDYCKINREKIFPFCCITGTHASELFNAVKPSNSRTEDIPLPLLKPKHAEEIIIELANRGTRTEAIFLEAMIFEMGVMGYATAFGVTTHVHSTDRQIMRKTGMNLLKAPEIIFLLTDPPILIRGRQQIVSHQKIIDGHSPNILEKDLVKKEHDKCKKVGKHIFVLVTDSKKCMNEVYDENEIVITEEGKKKIFGDLLTLRALYCIEQS</sequence>
<name>A0A9N8WCY1_9GLOM</name>